<feature type="disulfide bond" evidence="10">
    <location>
        <begin position="323"/>
        <end position="374"/>
    </location>
</feature>
<sequence length="519" mass="59065">MESSGRDNYGFNAEEKHGAATREKLKAERKEKKRKCKEKWTCCQITLLVLSLLTVAVSVALLIAFPAMFNAILSAKMEVVEGSYSYQLWHNTPVPIFLRFYIYNLTNSKDFSAGAKAVLQEVGPYVYREYHKKKNISFHDNNTVTFYQQRWWTWDQEASGNLTQEDKVVILNTVPVAAAWTLYRNQPFILGLLNTFFNLVHEDLIVTTTVGKVLFDGFTDPLLTATHLGDDSSFPSFLPPGLSAYDKFAWFYKRNNSLTYDGLFNMYNGHDTLDKLGVMDWWNYGNETDFFDYPCNLVEGSAGELWPPGQQNTNISLFSPDLCMTMTLYYKEEVKNNGLPGYRYWGTNETFPGDGCYCIDKVCAPLGLVNAETCRMGAPAFVSFPHFLHADPSLLDAFEGVSPPDPDKHSFVLDMIPEVGIPIKVMARMQINMLVRPYEKIKILKNVKEAYLPLLWFEEEAVIPDYMARQLQVLLVIMNTPTVYIVLGVILVLGVIGATLVTTRHYKKAKRDRERASKS</sequence>
<keyword evidence="3" id="KW-1003">Cell membrane</keyword>
<evidence type="ECO:0000256" key="12">
    <source>
        <dbReference type="SAM" id="Phobius"/>
    </source>
</evidence>
<comment type="subcellular location">
    <subcellularLocation>
        <location evidence="1">Cell membrane</location>
        <topology evidence="1">Multi-pass membrane protein</topology>
    </subcellularLocation>
</comment>
<evidence type="ECO:0000256" key="10">
    <source>
        <dbReference type="PIRSR" id="PIRSR605428-52"/>
    </source>
</evidence>
<comment type="similarity">
    <text evidence="2">Belongs to the CD36 family.</text>
</comment>
<feature type="transmembrane region" description="Helical" evidence="12">
    <location>
        <begin position="483"/>
        <end position="503"/>
    </location>
</feature>
<name>A0AA49X7H9_PORTR</name>
<dbReference type="PRINTS" id="PR01609">
    <property type="entry name" value="CD36FAMILY"/>
</dbReference>
<evidence type="ECO:0000256" key="4">
    <source>
        <dbReference type="ARBA" id="ARBA00022692"/>
    </source>
</evidence>
<dbReference type="InterPro" id="IPR002159">
    <property type="entry name" value="CD36_fam"/>
</dbReference>
<keyword evidence="8 13" id="KW-0675">Receptor</keyword>
<keyword evidence="9" id="KW-0325">Glycoprotein</keyword>
<keyword evidence="4 12" id="KW-0812">Transmembrane</keyword>
<dbReference type="AlphaFoldDB" id="A0AA49X7H9"/>
<accession>A0AA49X7H9</accession>
<gene>
    <name evidence="13" type="primary">SRB2</name>
</gene>
<evidence type="ECO:0000256" key="1">
    <source>
        <dbReference type="ARBA" id="ARBA00004651"/>
    </source>
</evidence>
<evidence type="ECO:0000256" key="3">
    <source>
        <dbReference type="ARBA" id="ARBA00022475"/>
    </source>
</evidence>
<dbReference type="PANTHER" id="PTHR11923">
    <property type="entry name" value="SCAVENGER RECEPTOR CLASS B TYPE-1 SR-B1"/>
    <property type="match status" value="1"/>
</dbReference>
<dbReference type="InterPro" id="IPR005428">
    <property type="entry name" value="CD36/SCARB1/SNMP1"/>
</dbReference>
<feature type="region of interest" description="Disordered" evidence="11">
    <location>
        <begin position="1"/>
        <end position="23"/>
    </location>
</feature>
<reference evidence="13" key="1">
    <citation type="submission" date="2023-05" db="EMBL/GenBank/DDBJ databases">
        <authorList>
            <person name="Zhou S."/>
        </authorList>
    </citation>
    <scope>NUCLEOTIDE SEQUENCE</scope>
</reference>
<proteinExistence type="evidence at transcript level"/>
<evidence type="ECO:0000256" key="11">
    <source>
        <dbReference type="SAM" id="MobiDB-lite"/>
    </source>
</evidence>
<evidence type="ECO:0000256" key="2">
    <source>
        <dbReference type="ARBA" id="ARBA00010532"/>
    </source>
</evidence>
<dbReference type="GO" id="GO:0005044">
    <property type="term" value="F:scavenger receptor activity"/>
    <property type="evidence" value="ECO:0007669"/>
    <property type="project" value="TreeGrafter"/>
</dbReference>
<dbReference type="PRINTS" id="PR01610">
    <property type="entry name" value="CD36ANTIGEN"/>
</dbReference>
<feature type="transmembrane region" description="Helical" evidence="12">
    <location>
        <begin position="40"/>
        <end position="69"/>
    </location>
</feature>
<evidence type="ECO:0000256" key="7">
    <source>
        <dbReference type="ARBA" id="ARBA00023157"/>
    </source>
</evidence>
<protein>
    <submittedName>
        <fullName evidence="13">Scavenger receptor class B</fullName>
    </submittedName>
</protein>
<keyword evidence="7 10" id="KW-1015">Disulfide bond</keyword>
<feature type="disulfide bond" evidence="10">
    <location>
        <begin position="358"/>
        <end position="363"/>
    </location>
</feature>
<feature type="compositionally biased region" description="Basic and acidic residues" evidence="11">
    <location>
        <begin position="13"/>
        <end position="23"/>
    </location>
</feature>
<evidence type="ECO:0000256" key="9">
    <source>
        <dbReference type="ARBA" id="ARBA00023180"/>
    </source>
</evidence>
<dbReference type="EMBL" id="OQ927382">
    <property type="protein sequence ID" value="WLL73576.1"/>
    <property type="molecule type" value="mRNA"/>
</dbReference>
<evidence type="ECO:0000256" key="5">
    <source>
        <dbReference type="ARBA" id="ARBA00022989"/>
    </source>
</evidence>
<organism evidence="13">
    <name type="scientific">Portunus trituberculatus</name>
    <name type="common">Swimming crab</name>
    <name type="synonym">Neptunus trituberculatus</name>
    <dbReference type="NCBI Taxonomy" id="210409"/>
    <lineage>
        <taxon>Eukaryota</taxon>
        <taxon>Metazoa</taxon>
        <taxon>Ecdysozoa</taxon>
        <taxon>Arthropoda</taxon>
        <taxon>Crustacea</taxon>
        <taxon>Multicrustacea</taxon>
        <taxon>Malacostraca</taxon>
        <taxon>Eumalacostraca</taxon>
        <taxon>Eucarida</taxon>
        <taxon>Decapoda</taxon>
        <taxon>Pleocyemata</taxon>
        <taxon>Brachyura</taxon>
        <taxon>Eubrachyura</taxon>
        <taxon>Portunoidea</taxon>
        <taxon>Portunidae</taxon>
        <taxon>Portuninae</taxon>
        <taxon>Portunus</taxon>
    </lineage>
</organism>
<keyword evidence="5 12" id="KW-1133">Transmembrane helix</keyword>
<keyword evidence="6 12" id="KW-0472">Membrane</keyword>
<evidence type="ECO:0000256" key="8">
    <source>
        <dbReference type="ARBA" id="ARBA00023170"/>
    </source>
</evidence>
<feature type="disulfide bond" evidence="10">
    <location>
        <begin position="295"/>
        <end position="356"/>
    </location>
</feature>
<dbReference type="Pfam" id="PF01130">
    <property type="entry name" value="CD36"/>
    <property type="match status" value="1"/>
</dbReference>
<dbReference type="GO" id="GO:0005886">
    <property type="term" value="C:plasma membrane"/>
    <property type="evidence" value="ECO:0007669"/>
    <property type="project" value="UniProtKB-SubCell"/>
</dbReference>
<dbReference type="SMR" id="A0AA49X7H9"/>
<evidence type="ECO:0000256" key="6">
    <source>
        <dbReference type="ARBA" id="ARBA00023136"/>
    </source>
</evidence>
<evidence type="ECO:0000313" key="13">
    <source>
        <dbReference type="EMBL" id="WLL73576.1"/>
    </source>
</evidence>
<dbReference type="PANTHER" id="PTHR11923:SF93">
    <property type="entry name" value="GH07959P-RELATED"/>
    <property type="match status" value="1"/>
</dbReference>
<dbReference type="GO" id="GO:0005737">
    <property type="term" value="C:cytoplasm"/>
    <property type="evidence" value="ECO:0007669"/>
    <property type="project" value="TreeGrafter"/>
</dbReference>